<dbReference type="AlphaFoldDB" id="A0A343C3A1"/>
<evidence type="ECO:0000256" key="13">
    <source>
        <dbReference type="ARBA" id="ARBA00023027"/>
    </source>
</evidence>
<feature type="transmembrane region" description="Helical" evidence="18">
    <location>
        <begin position="44"/>
        <end position="67"/>
    </location>
</feature>
<proteinExistence type="inferred from homology"/>
<feature type="transmembrane region" description="Helical" evidence="18">
    <location>
        <begin position="107"/>
        <end position="129"/>
    </location>
</feature>
<dbReference type="PANTHER" id="PTHR46552">
    <property type="entry name" value="NADH-UBIQUINONE OXIDOREDUCTASE CHAIN 2"/>
    <property type="match status" value="1"/>
</dbReference>
<keyword evidence="11 18" id="KW-0249">Electron transport</keyword>
<keyword evidence="14 18" id="KW-0830">Ubiquinone</keyword>
<evidence type="ECO:0000259" key="19">
    <source>
        <dbReference type="Pfam" id="PF00361"/>
    </source>
</evidence>
<feature type="transmembrane region" description="Helical" evidence="18">
    <location>
        <begin position="260"/>
        <end position="282"/>
    </location>
</feature>
<feature type="transmembrane region" description="Helical" evidence="18">
    <location>
        <begin position="227"/>
        <end position="248"/>
    </location>
</feature>
<feature type="transmembrane region" description="Helical" evidence="18">
    <location>
        <begin position="79"/>
        <end position="101"/>
    </location>
</feature>
<evidence type="ECO:0000256" key="3">
    <source>
        <dbReference type="ARBA" id="ARBA00007012"/>
    </source>
</evidence>
<keyword evidence="16 18" id="KW-0472">Membrane</keyword>
<dbReference type="InterPro" id="IPR050175">
    <property type="entry name" value="Complex_I_Subunit_2"/>
</dbReference>
<dbReference type="EMBL" id="KX087317">
    <property type="protein sequence ID" value="ARH54494.1"/>
    <property type="molecule type" value="Genomic_DNA"/>
</dbReference>
<keyword evidence="13 18" id="KW-0520">NAD</keyword>
<keyword evidence="7 18" id="KW-0679">Respiratory chain</keyword>
<dbReference type="InterPro" id="IPR001750">
    <property type="entry name" value="ND/Mrp_TM"/>
</dbReference>
<dbReference type="GO" id="GO:0008137">
    <property type="term" value="F:NADH dehydrogenase (ubiquinone) activity"/>
    <property type="evidence" value="ECO:0007669"/>
    <property type="project" value="UniProtKB-EC"/>
</dbReference>
<comment type="catalytic activity">
    <reaction evidence="17 18">
        <text>a ubiquinone + NADH + 5 H(+)(in) = a ubiquinol + NAD(+) + 4 H(+)(out)</text>
        <dbReference type="Rhea" id="RHEA:29091"/>
        <dbReference type="Rhea" id="RHEA-COMP:9565"/>
        <dbReference type="Rhea" id="RHEA-COMP:9566"/>
        <dbReference type="ChEBI" id="CHEBI:15378"/>
        <dbReference type="ChEBI" id="CHEBI:16389"/>
        <dbReference type="ChEBI" id="CHEBI:17976"/>
        <dbReference type="ChEBI" id="CHEBI:57540"/>
        <dbReference type="ChEBI" id="CHEBI:57945"/>
        <dbReference type="EC" id="7.1.1.2"/>
    </reaction>
</comment>
<dbReference type="GO" id="GO:0005743">
    <property type="term" value="C:mitochondrial inner membrane"/>
    <property type="evidence" value="ECO:0007669"/>
    <property type="project" value="UniProtKB-SubCell"/>
</dbReference>
<organism evidence="20">
    <name type="scientific">Micrambe villosus</name>
    <dbReference type="NCBI Taxonomy" id="1588241"/>
    <lineage>
        <taxon>Eukaryota</taxon>
        <taxon>Metazoa</taxon>
        <taxon>Ecdysozoa</taxon>
        <taxon>Arthropoda</taxon>
        <taxon>Hexapoda</taxon>
        <taxon>Insecta</taxon>
        <taxon>Pterygota</taxon>
        <taxon>Neoptera</taxon>
        <taxon>Endopterygota</taxon>
        <taxon>Coleoptera</taxon>
        <taxon>Polyphaga</taxon>
        <taxon>Cucujiformia</taxon>
        <taxon>Cryptophagidae</taxon>
        <taxon>Cryptophaginae</taxon>
        <taxon>Micrambe</taxon>
    </lineage>
</organism>
<dbReference type="PRINTS" id="PR01436">
    <property type="entry name" value="NADHDHGNASE2"/>
</dbReference>
<feature type="transmembrane region" description="Helical" evidence="18">
    <location>
        <begin position="174"/>
        <end position="195"/>
    </location>
</feature>
<dbReference type="PANTHER" id="PTHR46552:SF1">
    <property type="entry name" value="NADH-UBIQUINONE OXIDOREDUCTASE CHAIN 2"/>
    <property type="match status" value="1"/>
</dbReference>
<dbReference type="Pfam" id="PF00361">
    <property type="entry name" value="Proton_antipo_M"/>
    <property type="match status" value="1"/>
</dbReference>
<comment type="subcellular location">
    <subcellularLocation>
        <location evidence="2 18">Mitochondrion inner membrane</location>
        <topology evidence="2 18">Multi-pass membrane protein</topology>
    </subcellularLocation>
</comment>
<evidence type="ECO:0000256" key="1">
    <source>
        <dbReference type="ARBA" id="ARBA00003257"/>
    </source>
</evidence>
<geneLocation type="mitochondrion" evidence="20"/>
<accession>A0A343C3A1</accession>
<feature type="transmembrane region" description="Helical" evidence="18">
    <location>
        <begin position="12"/>
        <end position="32"/>
    </location>
</feature>
<evidence type="ECO:0000256" key="2">
    <source>
        <dbReference type="ARBA" id="ARBA00004448"/>
    </source>
</evidence>
<reference evidence="20" key="1">
    <citation type="submission" date="2016-04" db="EMBL/GenBank/DDBJ databases">
        <title>Mitochondria of beetle species.</title>
        <authorList>
            <person name="Hunter A."/>
            <person name="Moriniere J."/>
            <person name="Tang P."/>
            <person name="Linard B."/>
            <person name="Crampton-Platt A."/>
            <person name="Vogler A.P."/>
        </authorList>
    </citation>
    <scope>NUCLEOTIDE SEQUENCE</scope>
</reference>
<keyword evidence="6" id="KW-0813">Transport</keyword>
<gene>
    <name evidence="20" type="primary">nad2</name>
</gene>
<keyword evidence="10 18" id="KW-1278">Translocase</keyword>
<evidence type="ECO:0000313" key="20">
    <source>
        <dbReference type="EMBL" id="ARH54494.1"/>
    </source>
</evidence>
<comment type="similarity">
    <text evidence="3 18">Belongs to the complex I subunit 2 family.</text>
</comment>
<feature type="transmembrane region" description="Helical" evidence="18">
    <location>
        <begin position="302"/>
        <end position="324"/>
    </location>
</feature>
<feature type="transmembrane region" description="Helical" evidence="18">
    <location>
        <begin position="136"/>
        <end position="154"/>
    </location>
</feature>
<comment type="function">
    <text evidence="18">Core subunit of the mitochondrial membrane respiratory chain NADH dehydrogenase (Complex I) which catalyzes electron transfer from NADH through the respiratory chain, using ubiquinone as an electron acceptor. Essential for the catalytic activity and assembly of complex I.</text>
</comment>
<evidence type="ECO:0000256" key="17">
    <source>
        <dbReference type="ARBA" id="ARBA00049551"/>
    </source>
</evidence>
<evidence type="ECO:0000256" key="15">
    <source>
        <dbReference type="ARBA" id="ARBA00023128"/>
    </source>
</evidence>
<evidence type="ECO:0000256" key="16">
    <source>
        <dbReference type="ARBA" id="ARBA00023136"/>
    </source>
</evidence>
<feature type="domain" description="NADH:quinone oxidoreductase/Mrp antiporter transmembrane" evidence="19">
    <location>
        <begin position="11"/>
        <end position="273"/>
    </location>
</feature>
<protein>
    <recommendedName>
        <fullName evidence="5 18">NADH-ubiquinone oxidoreductase chain 2</fullName>
        <ecNumber evidence="4 18">7.1.1.2</ecNumber>
    </recommendedName>
</protein>
<dbReference type="EC" id="7.1.1.2" evidence="4 18"/>
<name>A0A343C3A1_9CUCU</name>
<dbReference type="GO" id="GO:0006120">
    <property type="term" value="P:mitochondrial electron transport, NADH to ubiquinone"/>
    <property type="evidence" value="ECO:0007669"/>
    <property type="project" value="InterPro"/>
</dbReference>
<dbReference type="InterPro" id="IPR003917">
    <property type="entry name" value="NADH_UbQ_OxRdtase_chain2"/>
</dbReference>
<keyword evidence="9 18" id="KW-0999">Mitochondrion inner membrane</keyword>
<evidence type="ECO:0000256" key="14">
    <source>
        <dbReference type="ARBA" id="ARBA00023075"/>
    </source>
</evidence>
<evidence type="ECO:0000256" key="12">
    <source>
        <dbReference type="ARBA" id="ARBA00022989"/>
    </source>
</evidence>
<evidence type="ECO:0000256" key="7">
    <source>
        <dbReference type="ARBA" id="ARBA00022660"/>
    </source>
</evidence>
<evidence type="ECO:0000256" key="11">
    <source>
        <dbReference type="ARBA" id="ARBA00022982"/>
    </source>
</evidence>
<keyword evidence="15 18" id="KW-0496">Mitochondrion</keyword>
<evidence type="ECO:0000256" key="5">
    <source>
        <dbReference type="ARBA" id="ARBA00021008"/>
    </source>
</evidence>
<keyword evidence="12 18" id="KW-1133">Transmembrane helix</keyword>
<evidence type="ECO:0000256" key="8">
    <source>
        <dbReference type="ARBA" id="ARBA00022692"/>
    </source>
</evidence>
<comment type="function">
    <text evidence="1">Core subunit of the mitochondrial membrane respiratory chain NADH dehydrogenase (Complex I) that is believed to belong to the minimal assembly required for catalysis. Complex I functions in the transfer of electrons from NADH to the respiratory chain. The immediate electron acceptor for the enzyme is believed to be ubiquinone.</text>
</comment>
<evidence type="ECO:0000256" key="6">
    <source>
        <dbReference type="ARBA" id="ARBA00022448"/>
    </source>
</evidence>
<sequence length="325" mass="37663">MMIGSLISISSYSWFSMWMGLEINLLSIIPLMSTTKNPLSSESALKYFITQAMASSILLFTIIIIMSKSEFTSHKFNEFLMMLINSTFLIKMGAAPFHFWFPEIIEGLSWMNCLIIMTWQKIAPFILLNYTMSPSLFLNIIIICSTMIGGIMGLNQTSLRKILAFSSINHMSWMLSSMLCSISTWLIYFTIYSLITMNIIFMFMKTNAFHISQFFNSTNKSKMTKMFMMMNFLSLGGLPPFLGFFPKWVMINFMVENKFYFTSLIMIMITLITLFFYLRLTFNTMTMNNIETLNKSIHQNKFSLILFNSVNIMGLLICTIVFNFI</sequence>
<evidence type="ECO:0000256" key="4">
    <source>
        <dbReference type="ARBA" id="ARBA00012944"/>
    </source>
</evidence>
<evidence type="ECO:0000256" key="9">
    <source>
        <dbReference type="ARBA" id="ARBA00022792"/>
    </source>
</evidence>
<evidence type="ECO:0000256" key="18">
    <source>
        <dbReference type="RuleBase" id="RU003403"/>
    </source>
</evidence>
<keyword evidence="8 18" id="KW-0812">Transmembrane</keyword>
<evidence type="ECO:0000256" key="10">
    <source>
        <dbReference type="ARBA" id="ARBA00022967"/>
    </source>
</evidence>